<keyword evidence="3" id="KW-1185">Reference proteome</keyword>
<dbReference type="InParanoid" id="A0A2G5E238"/>
<feature type="region of interest" description="Disordered" evidence="1">
    <location>
        <begin position="117"/>
        <end position="213"/>
    </location>
</feature>
<gene>
    <name evidence="2" type="ORF">AQUCO_01300498v1</name>
</gene>
<proteinExistence type="predicted"/>
<dbReference type="OrthoDB" id="784699at2759"/>
<dbReference type="PANTHER" id="PTHR34356:SF3">
    <property type="entry name" value="EXPRESSED PROTEIN"/>
    <property type="match status" value="1"/>
</dbReference>
<accession>A0A2G5E238</accession>
<dbReference type="Proteomes" id="UP000230069">
    <property type="component" value="Unassembled WGS sequence"/>
</dbReference>
<dbReference type="AlphaFoldDB" id="A0A2G5E238"/>
<dbReference type="STRING" id="218851.A0A2G5E238"/>
<name>A0A2G5E238_AQUCA</name>
<reference evidence="2 3" key="1">
    <citation type="submission" date="2017-09" db="EMBL/GenBank/DDBJ databases">
        <title>WGS assembly of Aquilegia coerulea Goldsmith.</title>
        <authorList>
            <person name="Hodges S."/>
            <person name="Kramer E."/>
            <person name="Nordborg M."/>
            <person name="Tomkins J."/>
            <person name="Borevitz J."/>
            <person name="Derieg N."/>
            <person name="Yan J."/>
            <person name="Mihaltcheva S."/>
            <person name="Hayes R.D."/>
            <person name="Rokhsar D."/>
        </authorList>
    </citation>
    <scope>NUCLEOTIDE SEQUENCE [LARGE SCALE GENOMIC DNA]</scope>
    <source>
        <strain evidence="3">cv. Goldsmith</strain>
    </source>
</reference>
<feature type="compositionally biased region" description="Acidic residues" evidence="1">
    <location>
        <begin position="220"/>
        <end position="231"/>
    </location>
</feature>
<dbReference type="PANTHER" id="PTHR34356">
    <property type="entry name" value="ANTIGENIC HEAT-STABLE PROTEIN"/>
    <property type="match status" value="1"/>
</dbReference>
<organism evidence="2 3">
    <name type="scientific">Aquilegia coerulea</name>
    <name type="common">Rocky mountain columbine</name>
    <dbReference type="NCBI Taxonomy" id="218851"/>
    <lineage>
        <taxon>Eukaryota</taxon>
        <taxon>Viridiplantae</taxon>
        <taxon>Streptophyta</taxon>
        <taxon>Embryophyta</taxon>
        <taxon>Tracheophyta</taxon>
        <taxon>Spermatophyta</taxon>
        <taxon>Magnoliopsida</taxon>
        <taxon>Ranunculales</taxon>
        <taxon>Ranunculaceae</taxon>
        <taxon>Thalictroideae</taxon>
        <taxon>Aquilegia</taxon>
    </lineage>
</organism>
<protein>
    <submittedName>
        <fullName evidence="2">Uncharacterized protein</fullName>
    </submittedName>
</protein>
<feature type="region of interest" description="Disordered" evidence="1">
    <location>
        <begin position="218"/>
        <end position="237"/>
    </location>
</feature>
<feature type="compositionally biased region" description="Polar residues" evidence="1">
    <location>
        <begin position="132"/>
        <end position="142"/>
    </location>
</feature>
<dbReference type="EMBL" id="KZ305030">
    <property type="protein sequence ID" value="PIA49796.1"/>
    <property type="molecule type" value="Genomic_DNA"/>
</dbReference>
<evidence type="ECO:0000313" key="3">
    <source>
        <dbReference type="Proteomes" id="UP000230069"/>
    </source>
</evidence>
<evidence type="ECO:0000256" key="1">
    <source>
        <dbReference type="SAM" id="MobiDB-lite"/>
    </source>
</evidence>
<sequence length="237" mass="26355">MESNVTKVISAEEVISKLKDDGDFDKLRLKIIKKLKENEELRNNIISTVKQSAALNRTGAEKFKPRELSDAIHEEIGDKVLGQVSDALWGVIRSNDGMKGEISETVESVYNTLLNPKVQEPSLTREPVPSDNEVSNNHSSAVSVLPHDELKEMPGVSDWNDQQVNITEGEHKKESRPPTPHNQRYVEEMEEDQNQQVVSPSEDDPSVPPGFSAFVKSDEQIDGIDDDDDPDVPPGFG</sequence>
<evidence type="ECO:0000313" key="2">
    <source>
        <dbReference type="EMBL" id="PIA49796.1"/>
    </source>
</evidence>